<dbReference type="RefSeq" id="WP_023444260.1">
    <property type="nucleotide sequence ID" value="NZ_AOFQ01000011.1"/>
</dbReference>
<reference evidence="2 3" key="1">
    <citation type="submission" date="2013-07" db="EMBL/GenBank/DDBJ databases">
        <authorList>
            <person name="Schaap P.J."/>
            <person name="Mehboob F."/>
            <person name="Oosterkamp M.J."/>
            <person name="de Vos W.M."/>
            <person name="Stams A.J.M."/>
            <person name="Koehorst J.J."/>
        </authorList>
    </citation>
    <scope>NUCLEOTIDE SEQUENCE [LARGE SCALE GENOMIC DNA]</scope>
    <source>
        <strain evidence="2 3">AW-1</strain>
    </source>
</reference>
<organism evidence="2 3">
    <name type="scientific">Stutzerimonas chloritidismutans AW-1</name>
    <dbReference type="NCBI Taxonomy" id="1263865"/>
    <lineage>
        <taxon>Bacteria</taxon>
        <taxon>Pseudomonadati</taxon>
        <taxon>Pseudomonadota</taxon>
        <taxon>Gammaproteobacteria</taxon>
        <taxon>Pseudomonadales</taxon>
        <taxon>Pseudomonadaceae</taxon>
        <taxon>Stutzerimonas</taxon>
    </lineage>
</organism>
<evidence type="ECO:0000313" key="2">
    <source>
        <dbReference type="EMBL" id="ESR00697.1"/>
    </source>
</evidence>
<evidence type="ECO:0000256" key="1">
    <source>
        <dbReference type="SAM" id="MobiDB-lite"/>
    </source>
</evidence>
<dbReference type="Proteomes" id="UP000017822">
    <property type="component" value="Unassembled WGS sequence"/>
</dbReference>
<protein>
    <submittedName>
        <fullName evidence="2">Uncharacterized protein</fullName>
    </submittedName>
</protein>
<dbReference type="AlphaFoldDB" id="V4S6Q1"/>
<feature type="compositionally biased region" description="Basic and acidic residues" evidence="1">
    <location>
        <begin position="1"/>
        <end position="12"/>
    </location>
</feature>
<proteinExistence type="predicted"/>
<gene>
    <name evidence="2" type="ORF">F753_04150</name>
</gene>
<sequence>MASKEAAQKTRYDALIAHEYGPEDDRKTHWTRVGAGFTNGDGKGINIELTPGIAVSGRLVLRVHEPKAQD</sequence>
<feature type="region of interest" description="Disordered" evidence="1">
    <location>
        <begin position="1"/>
        <end position="28"/>
    </location>
</feature>
<evidence type="ECO:0000313" key="3">
    <source>
        <dbReference type="Proteomes" id="UP000017822"/>
    </source>
</evidence>
<dbReference type="PATRIC" id="fig|1263865.4.peg.813"/>
<comment type="caution">
    <text evidence="2">The sequence shown here is derived from an EMBL/GenBank/DDBJ whole genome shotgun (WGS) entry which is preliminary data.</text>
</comment>
<accession>V4S6Q1</accession>
<name>V4S6Q1_STUCH</name>
<dbReference type="EMBL" id="AOFQ01000011">
    <property type="protein sequence ID" value="ESR00697.1"/>
    <property type="molecule type" value="Genomic_DNA"/>
</dbReference>